<dbReference type="NCBIfam" id="TIGR01901">
    <property type="entry name" value="adhes_NPXG"/>
    <property type="match status" value="1"/>
</dbReference>
<proteinExistence type="predicted"/>
<sequence>MTQSAKVNHVSAQPTMHWNSRSPRHTAMAVALITAFGGAAGTAQAATPLPRVGLGGPSLQGQAGNLIVPTGATATVLKVNKNVTDITTGTIKGTVGVNAFSHFQVGQKNVVNLHIPSAATALLNLVYDSPILINGIVNGYKDGTIGGNVMFANPHGMIVGASGVLNVGSLTVATPTRQFMDGVIGTDGEVSSVAVTRLLQGEAPNSADGVIRIDGRVNALQSIRLRAAQVDIDGALKAGADVAHQAAFAGSVNTSGLPAAGALVERGGVIEIVADGAATLAGSIDVARRAGAGAGGSATVFGDSVALAAGARIDAAGTDGGGAINLGTMAGADGARVYARSPPVPAARCWPGESKATASSAPSARAAAPWQATAAWSKCRPATACNSTAASTPRPRTAGWASCCSTPTTSTSSTTRPRPARTSSPWPRSRPTATPISSSRPTRSSPSAAATPALPMST</sequence>
<dbReference type="EMBL" id="PXWF02000202">
    <property type="protein sequence ID" value="PWF48375.1"/>
    <property type="molecule type" value="Genomic_DNA"/>
</dbReference>
<dbReference type="Pfam" id="PF05860">
    <property type="entry name" value="TPS"/>
    <property type="match status" value="1"/>
</dbReference>
<dbReference type="InterPro" id="IPR008638">
    <property type="entry name" value="FhaB/CdiA-like_TPS"/>
</dbReference>
<dbReference type="SMART" id="SM00912">
    <property type="entry name" value="Haemagg_act"/>
    <property type="match status" value="1"/>
</dbReference>
<dbReference type="NCBIfam" id="NF012204">
    <property type="entry name" value="adhes_FxxPxG"/>
    <property type="match status" value="1"/>
</dbReference>
<dbReference type="AlphaFoldDB" id="A0A2U2HLR8"/>
<dbReference type="SUPFAM" id="SSF51126">
    <property type="entry name" value="Pectin lyase-like"/>
    <property type="match status" value="1"/>
</dbReference>
<comment type="caution">
    <text evidence="3">The sequence shown here is derived from an EMBL/GenBank/DDBJ whole genome shotgun (WGS) entry which is preliminary data.</text>
</comment>
<dbReference type="InterPro" id="IPR011050">
    <property type="entry name" value="Pectin_lyase_fold/virulence"/>
</dbReference>
<evidence type="ECO:0000259" key="2">
    <source>
        <dbReference type="SMART" id="SM00912"/>
    </source>
</evidence>
<dbReference type="InterPro" id="IPR012334">
    <property type="entry name" value="Pectin_lyas_fold"/>
</dbReference>
<feature type="region of interest" description="Disordered" evidence="1">
    <location>
        <begin position="1"/>
        <end position="21"/>
    </location>
</feature>
<name>A0A2U2HLR8_9BURK</name>
<dbReference type="Proteomes" id="UP000241421">
    <property type="component" value="Unassembled WGS sequence"/>
</dbReference>
<dbReference type="OrthoDB" id="218680at2"/>
<evidence type="ECO:0000256" key="1">
    <source>
        <dbReference type="SAM" id="MobiDB-lite"/>
    </source>
</evidence>
<feature type="region of interest" description="Disordered" evidence="1">
    <location>
        <begin position="385"/>
        <end position="458"/>
    </location>
</feature>
<feature type="domain" description="Filamentous haemagglutinin FhaB/tRNA nuclease CdiA-like TPS" evidence="2">
    <location>
        <begin position="62"/>
        <end position="182"/>
    </location>
</feature>
<dbReference type="Gene3D" id="2.160.20.10">
    <property type="entry name" value="Single-stranded right-handed beta-helix, Pectin lyase-like"/>
    <property type="match status" value="1"/>
</dbReference>
<protein>
    <submittedName>
        <fullName evidence="3">Leukotoxin LktA family filamentous adhesin</fullName>
    </submittedName>
</protein>
<gene>
    <name evidence="3" type="ORF">C7C56_012530</name>
</gene>
<feature type="compositionally biased region" description="Low complexity" evidence="1">
    <location>
        <begin position="405"/>
        <end position="458"/>
    </location>
</feature>
<keyword evidence="4" id="KW-1185">Reference proteome</keyword>
<organism evidence="3 4">
    <name type="scientific">Massilia glaciei</name>
    <dbReference type="NCBI Taxonomy" id="1524097"/>
    <lineage>
        <taxon>Bacteria</taxon>
        <taxon>Pseudomonadati</taxon>
        <taxon>Pseudomonadota</taxon>
        <taxon>Betaproteobacteria</taxon>
        <taxon>Burkholderiales</taxon>
        <taxon>Oxalobacteraceae</taxon>
        <taxon>Telluria group</taxon>
        <taxon>Massilia</taxon>
    </lineage>
</organism>
<evidence type="ECO:0000313" key="4">
    <source>
        <dbReference type="Proteomes" id="UP000241421"/>
    </source>
</evidence>
<accession>A0A2U2HLR8</accession>
<evidence type="ECO:0000313" key="3">
    <source>
        <dbReference type="EMBL" id="PWF48375.1"/>
    </source>
</evidence>
<reference evidence="3 4" key="1">
    <citation type="submission" date="2018-04" db="EMBL/GenBank/DDBJ databases">
        <title>Massilia violaceinigra sp. nov., a novel purple-pigmented bacterium isolated from Tianshan glacier, Xinjiang, China.</title>
        <authorList>
            <person name="Wang H."/>
        </authorList>
    </citation>
    <scope>NUCLEOTIDE SEQUENCE [LARGE SCALE GENOMIC DNA]</scope>
    <source>
        <strain evidence="3 4">B448-2</strain>
    </source>
</reference>